<name>A0A6G5RU48_9RHAB</name>
<keyword evidence="6" id="KW-0946">Virion</keyword>
<keyword evidence="4" id="KW-1139">Helical capsid protein</keyword>
<evidence type="ECO:0000256" key="5">
    <source>
        <dbReference type="ARBA" id="ARBA00022561"/>
    </source>
</evidence>
<organism evidence="14">
    <name type="scientific">Frog lyssa-like virus 1</name>
    <dbReference type="NCBI Taxonomy" id="2571313"/>
    <lineage>
        <taxon>Viruses</taxon>
        <taxon>Riboviria</taxon>
        <taxon>Orthornavirae</taxon>
        <taxon>Negarnaviricota</taxon>
        <taxon>Haploviricotina</taxon>
        <taxon>Monjiviricetes</taxon>
        <taxon>Mononegavirales</taxon>
        <taxon>Rhabdoviridae</taxon>
        <taxon>Alpharhabdovirinae</taxon>
        <taxon>Amplylivirus</taxon>
        <taxon>Amplylivirus cinereus</taxon>
    </lineage>
</organism>
<evidence type="ECO:0000256" key="8">
    <source>
        <dbReference type="ARBA" id="ARBA00023086"/>
    </source>
</evidence>
<reference evidence="14" key="1">
    <citation type="submission" date="2019-01" db="EMBL/GenBank/DDBJ databases">
        <title>Amphibian rabies?! Lyssa-like virus sequences in brain transcriptomes of American green treefrogs.</title>
        <authorList>
            <person name="Debat H.J."/>
            <person name="Sinkiewicz D.M."/>
            <person name="Wilczynski W."/>
            <person name="Nibert M.L."/>
        </authorList>
    </citation>
    <scope>NUCLEOTIDE SEQUENCE</scope>
    <source>
        <strain evidence="13">FLLV1-MaleA</strain>
        <strain evidence="14">FLLV1-MaleB</strain>
    </source>
</reference>
<keyword evidence="5" id="KW-0167">Capsid protein</keyword>
<dbReference type="GO" id="GO:1990904">
    <property type="term" value="C:ribonucleoprotein complex"/>
    <property type="evidence" value="ECO:0007669"/>
    <property type="project" value="UniProtKB-KW"/>
</dbReference>
<evidence type="ECO:0000313" key="14">
    <source>
        <dbReference type="EMBL" id="QCF24333.1"/>
    </source>
</evidence>
<sequence>MASETVLYAPPGGKQAISLNTQLISDKYQYKYPGDETKAKPTLNVIACPDKQKGYTSILQGFTTGKFILDEVCSYIVTVWKLLESVCDSDWVSYKLTIGRQGERVTPSNIFTVTTDPAQGAWAFTGNVANPSDADHLTLVGNLMALYRLSKIRENVTGTYKKDLSSRLEGLLSTSPFTKIIPTGSLHVTATANPNWHSNPTFRKIAGGLDMFLMKFESEFSGLRLGTVVTAYEDCSGLTSLTYYTNRLGLKGSEAVSYFFHVKVGEDLQKLWKVGQEIEKPDSYFVHFKALGLIGKSPYASSAVGYLYNCIHFTGSYMGDPRSLNAVVISDSSPNELSVLGGYIGYAFLGRGSFERVLFRDQEDKDEFDQVRESKEDIEQEGSISDFGDNALEEDARMTPTKLYNYMVANGYSLTEEMKFRFKSVSSSVVPRPGTFAEFLKNAYGLARQ</sequence>
<keyword evidence="15" id="KW-1185">Reference proteome</keyword>
<dbReference type="GeneID" id="80538163"/>
<evidence type="ECO:0000313" key="13">
    <source>
        <dbReference type="EMBL" id="QCF24328.1"/>
    </source>
</evidence>
<dbReference type="Pfam" id="PF00945">
    <property type="entry name" value="Rhabdo_ncap"/>
    <property type="match status" value="1"/>
</dbReference>
<dbReference type="GO" id="GO:0019029">
    <property type="term" value="C:helical viral capsid"/>
    <property type="evidence" value="ECO:0007669"/>
    <property type="project" value="UniProtKB-KW"/>
</dbReference>
<dbReference type="RefSeq" id="YP_010799735.1">
    <property type="nucleotide sequence ID" value="NC_076686.1"/>
</dbReference>
<evidence type="ECO:0000256" key="7">
    <source>
        <dbReference type="ARBA" id="ARBA00022884"/>
    </source>
</evidence>
<dbReference type="EMBL" id="MK473368">
    <property type="protein sequence ID" value="QCF24333.1"/>
    <property type="molecule type" value="Viral_cRNA"/>
</dbReference>
<evidence type="ECO:0000256" key="3">
    <source>
        <dbReference type="ARBA" id="ARBA00014389"/>
    </source>
</evidence>
<evidence type="ECO:0000256" key="10">
    <source>
        <dbReference type="ARBA" id="ARBA00023274"/>
    </source>
</evidence>
<dbReference type="InterPro" id="IPR000448">
    <property type="entry name" value="Rhabdo_ncapsid"/>
</dbReference>
<dbReference type="GO" id="GO:0019013">
    <property type="term" value="C:viral nucleocapsid"/>
    <property type="evidence" value="ECO:0007669"/>
    <property type="project" value="UniProtKB-KW"/>
</dbReference>
<keyword evidence="8 14" id="KW-0543">Viral nucleoprotein</keyword>
<dbReference type="GO" id="GO:0030430">
    <property type="term" value="C:host cell cytoplasm"/>
    <property type="evidence" value="ECO:0007669"/>
    <property type="project" value="UniProtKB-SubCell"/>
</dbReference>
<evidence type="ECO:0000256" key="11">
    <source>
        <dbReference type="ARBA" id="ARBA00033344"/>
    </source>
</evidence>
<accession>A0A6G5RU48</accession>
<evidence type="ECO:0000259" key="12">
    <source>
        <dbReference type="Pfam" id="PF00945"/>
    </source>
</evidence>
<proteinExistence type="predicted"/>
<evidence type="ECO:0000256" key="2">
    <source>
        <dbReference type="ARBA" id="ARBA00004328"/>
    </source>
</evidence>
<evidence type="ECO:0000256" key="6">
    <source>
        <dbReference type="ARBA" id="ARBA00022844"/>
    </source>
</evidence>
<evidence type="ECO:0000313" key="15">
    <source>
        <dbReference type="Proteomes" id="UP000831803"/>
    </source>
</evidence>
<dbReference type="SUPFAM" id="SSF140809">
    <property type="entry name" value="Rhabdovirus nucleoprotein-like"/>
    <property type="match status" value="1"/>
</dbReference>
<keyword evidence="10" id="KW-0687">Ribonucleoprotein</keyword>
<dbReference type="GO" id="GO:0003723">
    <property type="term" value="F:RNA binding"/>
    <property type="evidence" value="ECO:0007669"/>
    <property type="project" value="UniProtKB-KW"/>
</dbReference>
<dbReference type="Gene3D" id="1.10.3570.10">
    <property type="entry name" value="Rhabdovirus nucleocapsid protein like domain"/>
    <property type="match status" value="1"/>
</dbReference>
<evidence type="ECO:0000256" key="1">
    <source>
        <dbReference type="ARBA" id="ARBA00004192"/>
    </source>
</evidence>
<dbReference type="Gene3D" id="1.10.3610.10">
    <property type="entry name" value="Nucleoprotein"/>
    <property type="match status" value="1"/>
</dbReference>
<evidence type="ECO:0000256" key="4">
    <source>
        <dbReference type="ARBA" id="ARBA00022497"/>
    </source>
</evidence>
<dbReference type="InterPro" id="IPR023330">
    <property type="entry name" value="Rhabdovirus_ncapsid_N"/>
</dbReference>
<gene>
    <name evidence="14" type="primary">N</name>
</gene>
<protein>
    <recommendedName>
        <fullName evidence="3">Nucleoprotein</fullName>
    </recommendedName>
    <alternativeName>
        <fullName evidence="11">Nucleocapsid protein</fullName>
    </alternativeName>
</protein>
<dbReference type="InterPro" id="IPR023331">
    <property type="entry name" value="Rhabdovirus_ncapsid_C"/>
</dbReference>
<keyword evidence="7" id="KW-0694">RNA-binding</keyword>
<feature type="domain" description="Rhabdovirus nucleocapsid" evidence="12">
    <location>
        <begin position="14"/>
        <end position="414"/>
    </location>
</feature>
<comment type="subcellular location">
    <subcellularLocation>
        <location evidence="1">Host cytoplasm</location>
    </subcellularLocation>
    <subcellularLocation>
        <location evidence="2">Virion</location>
    </subcellularLocation>
</comment>
<keyword evidence="9" id="KW-1035">Host cytoplasm</keyword>
<dbReference type="EMBL" id="MK473367">
    <property type="protein sequence ID" value="QCF24328.1"/>
    <property type="molecule type" value="Viral_cRNA"/>
</dbReference>
<dbReference type="KEGG" id="vg:80538163"/>
<evidence type="ECO:0000256" key="9">
    <source>
        <dbReference type="ARBA" id="ARBA00023200"/>
    </source>
</evidence>
<dbReference type="Proteomes" id="UP000831803">
    <property type="component" value="Segment"/>
</dbReference>
<dbReference type="InterPro" id="IPR035961">
    <property type="entry name" value="Rhabdovirus_nucleoprotein-like"/>
</dbReference>